<sequence>MVYKVVDKEKFVELIKSSPHWRVLIRPVSFNPNLISKLPELWQIMEACSVYLRGWTFPMVDNRIAKRINGNDWIGANITSRSDREHWRFYQSGQFIDINEFRENSYPEYLNEIKNRPYTEIPNDFKPSGFLDVTLTLYRVTEIFEFAARLANKGLFKSGIKISIELNGIKDHFLATLDPHRFFTGFYPATSNKLGEPRQYTSQELIANSSRLALETVVWFFNRFSWMDVPTTALEETQRKLLERRL</sequence>
<dbReference type="EMBL" id="NJBN01000006">
    <property type="protein sequence ID" value="TKJ40061.1"/>
    <property type="molecule type" value="Genomic_DNA"/>
</dbReference>
<accession>A0A532UYM5</accession>
<dbReference type="Proteomes" id="UP000319619">
    <property type="component" value="Unassembled WGS sequence"/>
</dbReference>
<evidence type="ECO:0000313" key="2">
    <source>
        <dbReference type="Proteomes" id="UP000319619"/>
    </source>
</evidence>
<dbReference type="AlphaFoldDB" id="A0A532UYM5"/>
<protein>
    <submittedName>
        <fullName evidence="1">Uncharacterized protein</fullName>
    </submittedName>
</protein>
<gene>
    <name evidence="1" type="ORF">CEE37_10005</name>
</gene>
<name>A0A532UYM5_UNCL8</name>
<reference evidence="1 2" key="1">
    <citation type="submission" date="2017-06" db="EMBL/GenBank/DDBJ databases">
        <title>Novel microbial phyla capable of carbon fixation and sulfur reduction in deep-sea sediments.</title>
        <authorList>
            <person name="Huang J."/>
            <person name="Baker B."/>
            <person name="Wang Y."/>
        </authorList>
    </citation>
    <scope>NUCLEOTIDE SEQUENCE [LARGE SCALE GENOMIC DNA]</scope>
    <source>
        <strain evidence="1">B3_LCP</strain>
    </source>
</reference>
<organism evidence="1 2">
    <name type="scientific">candidate division LCP-89 bacterium B3_LCP</name>
    <dbReference type="NCBI Taxonomy" id="2012998"/>
    <lineage>
        <taxon>Bacteria</taxon>
        <taxon>Pseudomonadati</taxon>
        <taxon>Bacteria division LCP-89</taxon>
    </lineage>
</organism>
<evidence type="ECO:0000313" key="1">
    <source>
        <dbReference type="EMBL" id="TKJ40061.1"/>
    </source>
</evidence>
<proteinExistence type="predicted"/>
<comment type="caution">
    <text evidence="1">The sequence shown here is derived from an EMBL/GenBank/DDBJ whole genome shotgun (WGS) entry which is preliminary data.</text>
</comment>